<name>A0A3A4B387_9ACTN</name>
<dbReference type="EMBL" id="QZEY01000002">
    <property type="protein sequence ID" value="RJL34658.1"/>
    <property type="molecule type" value="Genomic_DNA"/>
</dbReference>
<keyword evidence="5 6" id="KW-0804">Transcription</keyword>
<evidence type="ECO:0000256" key="6">
    <source>
        <dbReference type="RuleBase" id="RU000716"/>
    </source>
</evidence>
<dbReference type="NCBIfam" id="TIGR02937">
    <property type="entry name" value="sigma70-ECF"/>
    <property type="match status" value="1"/>
</dbReference>
<dbReference type="Proteomes" id="UP000265768">
    <property type="component" value="Unassembled WGS sequence"/>
</dbReference>
<evidence type="ECO:0000256" key="4">
    <source>
        <dbReference type="ARBA" id="ARBA00023125"/>
    </source>
</evidence>
<keyword evidence="2 6" id="KW-0805">Transcription regulation</keyword>
<proteinExistence type="inferred from homology"/>
<dbReference type="InterPro" id="IPR007627">
    <property type="entry name" value="RNA_pol_sigma70_r2"/>
</dbReference>
<dbReference type="InterPro" id="IPR013324">
    <property type="entry name" value="RNA_pol_sigma_r3/r4-like"/>
</dbReference>
<keyword evidence="11" id="KW-1185">Reference proteome</keyword>
<evidence type="ECO:0000256" key="2">
    <source>
        <dbReference type="ARBA" id="ARBA00023015"/>
    </source>
</evidence>
<dbReference type="Pfam" id="PF04545">
    <property type="entry name" value="Sigma70_r4"/>
    <property type="match status" value="1"/>
</dbReference>
<dbReference type="NCBIfam" id="NF007227">
    <property type="entry name" value="PRK09645.1"/>
    <property type="match status" value="1"/>
</dbReference>
<dbReference type="CDD" id="cd06171">
    <property type="entry name" value="Sigma70_r4"/>
    <property type="match status" value="1"/>
</dbReference>
<feature type="compositionally biased region" description="Basic residues" evidence="7">
    <location>
        <begin position="1"/>
        <end position="14"/>
    </location>
</feature>
<dbReference type="RefSeq" id="WP_119925957.1">
    <property type="nucleotide sequence ID" value="NZ_QZEY01000002.1"/>
</dbReference>
<dbReference type="Gene3D" id="1.10.1740.10">
    <property type="match status" value="1"/>
</dbReference>
<keyword evidence="3 6" id="KW-0731">Sigma factor</keyword>
<dbReference type="AlphaFoldDB" id="A0A3A4B387"/>
<evidence type="ECO:0000256" key="7">
    <source>
        <dbReference type="SAM" id="MobiDB-lite"/>
    </source>
</evidence>
<dbReference type="InterPro" id="IPR013325">
    <property type="entry name" value="RNA_pol_sigma_r2"/>
</dbReference>
<feature type="domain" description="RNA polymerase sigma-70 region 4" evidence="9">
    <location>
        <begin position="131"/>
        <end position="179"/>
    </location>
</feature>
<dbReference type="PANTHER" id="PTHR43133:SF52">
    <property type="entry name" value="ECF RNA POLYMERASE SIGMA FACTOR SIGL"/>
    <property type="match status" value="1"/>
</dbReference>
<evidence type="ECO:0000256" key="1">
    <source>
        <dbReference type="ARBA" id="ARBA00010641"/>
    </source>
</evidence>
<dbReference type="InterPro" id="IPR014284">
    <property type="entry name" value="RNA_pol_sigma-70_dom"/>
</dbReference>
<keyword evidence="4 6" id="KW-0238">DNA-binding</keyword>
<dbReference type="OrthoDB" id="9811152at2"/>
<sequence length="189" mass="21417">MGRLLRFGRGRRRPASQGAAGDADEAFAEALYREYHDPLLRVVLRLNGGDRQWAEDVVQETLLRAWRSAGALAGEERSLMAWLSTVARRLVIDDWRRRTARPPEVGEEPLRNVAARDGWEPLLQSIVMGEALKELSESHREILRETFFRDRTVNQAAEALGIPVGTVKSRVYYALRALRVILEERGVTA</sequence>
<dbReference type="Gene3D" id="1.10.10.10">
    <property type="entry name" value="Winged helix-like DNA-binding domain superfamily/Winged helix DNA-binding domain"/>
    <property type="match status" value="1"/>
</dbReference>
<feature type="region of interest" description="Disordered" evidence="7">
    <location>
        <begin position="1"/>
        <end position="20"/>
    </location>
</feature>
<dbReference type="GO" id="GO:0003677">
    <property type="term" value="F:DNA binding"/>
    <property type="evidence" value="ECO:0007669"/>
    <property type="project" value="UniProtKB-KW"/>
</dbReference>
<dbReference type="SUPFAM" id="SSF88946">
    <property type="entry name" value="Sigma2 domain of RNA polymerase sigma factors"/>
    <property type="match status" value="1"/>
</dbReference>
<dbReference type="PANTHER" id="PTHR43133">
    <property type="entry name" value="RNA POLYMERASE ECF-TYPE SIGMA FACTO"/>
    <property type="match status" value="1"/>
</dbReference>
<dbReference type="InterPro" id="IPR000838">
    <property type="entry name" value="RNA_pol_sigma70_ECF_CS"/>
</dbReference>
<feature type="domain" description="RNA polymerase sigma-70 region 2" evidence="8">
    <location>
        <begin position="31"/>
        <end position="99"/>
    </location>
</feature>
<dbReference type="InterPro" id="IPR039425">
    <property type="entry name" value="RNA_pol_sigma-70-like"/>
</dbReference>
<comment type="caution">
    <text evidence="10">The sequence shown here is derived from an EMBL/GenBank/DDBJ whole genome shotgun (WGS) entry which is preliminary data.</text>
</comment>
<dbReference type="InterPro" id="IPR007630">
    <property type="entry name" value="RNA_pol_sigma70_r4"/>
</dbReference>
<comment type="similarity">
    <text evidence="1 6">Belongs to the sigma-70 factor family. ECF subfamily.</text>
</comment>
<organism evidence="10 11">
    <name type="scientific">Bailinhaonella thermotolerans</name>
    <dbReference type="NCBI Taxonomy" id="1070861"/>
    <lineage>
        <taxon>Bacteria</taxon>
        <taxon>Bacillati</taxon>
        <taxon>Actinomycetota</taxon>
        <taxon>Actinomycetes</taxon>
        <taxon>Streptosporangiales</taxon>
        <taxon>Streptosporangiaceae</taxon>
        <taxon>Bailinhaonella</taxon>
    </lineage>
</organism>
<dbReference type="Pfam" id="PF04542">
    <property type="entry name" value="Sigma70_r2"/>
    <property type="match status" value="1"/>
</dbReference>
<dbReference type="GO" id="GO:0006352">
    <property type="term" value="P:DNA-templated transcription initiation"/>
    <property type="evidence" value="ECO:0007669"/>
    <property type="project" value="InterPro"/>
</dbReference>
<evidence type="ECO:0000256" key="5">
    <source>
        <dbReference type="ARBA" id="ARBA00023163"/>
    </source>
</evidence>
<dbReference type="SUPFAM" id="SSF88659">
    <property type="entry name" value="Sigma3 and sigma4 domains of RNA polymerase sigma factors"/>
    <property type="match status" value="1"/>
</dbReference>
<evidence type="ECO:0000256" key="3">
    <source>
        <dbReference type="ARBA" id="ARBA00023082"/>
    </source>
</evidence>
<dbReference type="PROSITE" id="PS01063">
    <property type="entry name" value="SIGMA70_ECF"/>
    <property type="match status" value="1"/>
</dbReference>
<accession>A0A3A4B387</accession>
<dbReference type="GO" id="GO:0016987">
    <property type="term" value="F:sigma factor activity"/>
    <property type="evidence" value="ECO:0007669"/>
    <property type="project" value="UniProtKB-KW"/>
</dbReference>
<evidence type="ECO:0000313" key="11">
    <source>
        <dbReference type="Proteomes" id="UP000265768"/>
    </source>
</evidence>
<evidence type="ECO:0000259" key="8">
    <source>
        <dbReference type="Pfam" id="PF04542"/>
    </source>
</evidence>
<evidence type="ECO:0000313" key="10">
    <source>
        <dbReference type="EMBL" id="RJL34658.1"/>
    </source>
</evidence>
<dbReference type="InterPro" id="IPR036388">
    <property type="entry name" value="WH-like_DNA-bd_sf"/>
</dbReference>
<reference evidence="10 11" key="1">
    <citation type="submission" date="2018-09" db="EMBL/GenBank/DDBJ databases">
        <title>YIM 75507 draft genome.</title>
        <authorList>
            <person name="Tang S."/>
            <person name="Feng Y."/>
        </authorList>
    </citation>
    <scope>NUCLEOTIDE SEQUENCE [LARGE SCALE GENOMIC DNA]</scope>
    <source>
        <strain evidence="10 11">YIM 75507</strain>
    </source>
</reference>
<protein>
    <recommendedName>
        <fullName evidence="6">RNA polymerase sigma factor</fullName>
    </recommendedName>
</protein>
<gene>
    <name evidence="10" type="ORF">D5H75_07735</name>
</gene>
<evidence type="ECO:0000259" key="9">
    <source>
        <dbReference type="Pfam" id="PF04545"/>
    </source>
</evidence>